<dbReference type="PROSITE" id="PS50825">
    <property type="entry name" value="HYR"/>
    <property type="match status" value="3"/>
</dbReference>
<dbReference type="InterPro" id="IPR003410">
    <property type="entry name" value="HYR_dom"/>
</dbReference>
<dbReference type="PANTHER" id="PTHR24273">
    <property type="entry name" value="FI04643P-RELATED"/>
    <property type="match status" value="1"/>
</dbReference>
<evidence type="ECO:0000313" key="5">
    <source>
        <dbReference type="Proteomes" id="UP000054495"/>
    </source>
</evidence>
<dbReference type="AlphaFoldDB" id="A0A0D6L801"/>
<feature type="domain" description="HYR" evidence="3">
    <location>
        <begin position="282"/>
        <end position="383"/>
    </location>
</feature>
<reference evidence="4 5" key="1">
    <citation type="submission" date="2013-05" db="EMBL/GenBank/DDBJ databases">
        <title>Draft genome of the parasitic nematode Anyclostoma ceylanicum.</title>
        <authorList>
            <person name="Mitreva M."/>
        </authorList>
    </citation>
    <scope>NUCLEOTIDE SEQUENCE [LARGE SCALE GENOMIC DNA]</scope>
</reference>
<dbReference type="InterPro" id="IPR013783">
    <property type="entry name" value="Ig-like_fold"/>
</dbReference>
<keyword evidence="1" id="KW-0677">Repeat</keyword>
<accession>A0A0D6L801</accession>
<evidence type="ECO:0000256" key="2">
    <source>
        <dbReference type="SAM" id="SignalP"/>
    </source>
</evidence>
<dbReference type="Gene3D" id="2.60.40.10">
    <property type="entry name" value="Immunoglobulins"/>
    <property type="match status" value="1"/>
</dbReference>
<keyword evidence="5" id="KW-1185">Reference proteome</keyword>
<name>A0A0D6L801_9BILA</name>
<feature type="domain" description="HYR" evidence="3">
    <location>
        <begin position="110"/>
        <end position="192"/>
    </location>
</feature>
<protein>
    <submittedName>
        <fullName evidence="4">HYR domain protein</fullName>
    </submittedName>
</protein>
<dbReference type="Proteomes" id="UP000054495">
    <property type="component" value="Unassembled WGS sequence"/>
</dbReference>
<sequence>MELNITTILPEVLIILIITSPIAAPTERSPDSIAPVFSNCPTDTTIYTTGYCHQSLNWIAPTATDNCDSVIITSTHNPGASFPIGLTIVTYTATDLFGNQSTCTFNVTVKDAESPKFALCPNNITITANLGNCSATANWPTPIAADNCGTPTVTGDFTPGSVFPIGITAVTYVATDSHGNTDTCTFNVIVKANPQNFTVTNCPGNRTGYMYWSDISPTDSCAMAMNLSSPSVQNLCGNYWYGTGPNSASPGNNDFPPGVNPVTYYITNGADTLTCSFNVTIYDYAKPMVEAGTAVSNQTIQADTCGGTYFTWTPPVFYDNCEIDSFTPPVFTHLGCAPLIDTVISNIYPGDTLEKGIYPVTYTALDENGATLASCGFTLEVGDTLTSYTSNCPGVYSPSYGINIYYLDLDPIACTAVADWTVPTFTTAGNCAGFVDTVIQTYGDSIGTIYSSSGWQNMVYYEALDANGTALATCRFYPVVTLNDSLIQFPNDTTFYINSTTCSATVNWDVPAYDNACGISLSYSVNYASSNWDLYGLDYHLNDGNQSFPPGEYQLSYSIWHKDSSINHAITIYVVDSTLPTFNNTCITDTVTLYTNFNVCEATADWIEPTAYSS</sequence>
<feature type="chain" id="PRO_5002306970" evidence="2">
    <location>
        <begin position="25"/>
        <end position="614"/>
    </location>
</feature>
<proteinExistence type="predicted"/>
<organism evidence="4 5">
    <name type="scientific">Ancylostoma ceylanicum</name>
    <dbReference type="NCBI Taxonomy" id="53326"/>
    <lineage>
        <taxon>Eukaryota</taxon>
        <taxon>Metazoa</taxon>
        <taxon>Ecdysozoa</taxon>
        <taxon>Nematoda</taxon>
        <taxon>Chromadorea</taxon>
        <taxon>Rhabditida</taxon>
        <taxon>Rhabditina</taxon>
        <taxon>Rhabditomorpha</taxon>
        <taxon>Strongyloidea</taxon>
        <taxon>Ancylostomatidae</taxon>
        <taxon>Ancylostomatinae</taxon>
        <taxon>Ancylostoma</taxon>
    </lineage>
</organism>
<evidence type="ECO:0000256" key="1">
    <source>
        <dbReference type="ARBA" id="ARBA00022737"/>
    </source>
</evidence>
<dbReference type="PANTHER" id="PTHR24273:SF32">
    <property type="entry name" value="HYALIN"/>
    <property type="match status" value="1"/>
</dbReference>
<dbReference type="EMBL" id="KE127301">
    <property type="protein sequence ID" value="EPB65716.1"/>
    <property type="molecule type" value="Genomic_DNA"/>
</dbReference>
<dbReference type="Pfam" id="PF02494">
    <property type="entry name" value="HYR"/>
    <property type="match status" value="3"/>
</dbReference>
<evidence type="ECO:0000313" key="4">
    <source>
        <dbReference type="EMBL" id="EPB65716.1"/>
    </source>
</evidence>
<keyword evidence="2" id="KW-0732">Signal</keyword>
<evidence type="ECO:0000259" key="3">
    <source>
        <dbReference type="PROSITE" id="PS50825"/>
    </source>
</evidence>
<feature type="domain" description="HYR" evidence="3">
    <location>
        <begin position="30"/>
        <end position="109"/>
    </location>
</feature>
<feature type="non-terminal residue" evidence="4">
    <location>
        <position position="614"/>
    </location>
</feature>
<feature type="signal peptide" evidence="2">
    <location>
        <begin position="1"/>
        <end position="24"/>
    </location>
</feature>
<gene>
    <name evidence="4" type="ORF">ANCCEY_15217</name>
</gene>